<reference evidence="5 6" key="1">
    <citation type="journal article" date="2017" name="Nat. Commun.">
        <title>Genome assembly with in vitro proximity ligation data and whole-genome triplication in lettuce.</title>
        <authorList>
            <person name="Reyes-Chin-Wo S."/>
            <person name="Wang Z."/>
            <person name="Yang X."/>
            <person name="Kozik A."/>
            <person name="Arikit S."/>
            <person name="Song C."/>
            <person name="Xia L."/>
            <person name="Froenicke L."/>
            <person name="Lavelle D.O."/>
            <person name="Truco M.J."/>
            <person name="Xia R."/>
            <person name="Zhu S."/>
            <person name="Xu C."/>
            <person name="Xu H."/>
            <person name="Xu X."/>
            <person name="Cox K."/>
            <person name="Korf I."/>
            <person name="Meyers B.C."/>
            <person name="Michelmore R.W."/>
        </authorList>
    </citation>
    <scope>NUCLEOTIDE SEQUENCE [LARGE SCALE GENOMIC DNA]</scope>
    <source>
        <strain evidence="6">cv. Salinas</strain>
        <tissue evidence="5">Seedlings</tissue>
    </source>
</reference>
<keyword evidence="3" id="KW-1133">Transmembrane helix</keyword>
<feature type="compositionally biased region" description="Polar residues" evidence="2">
    <location>
        <begin position="175"/>
        <end position="184"/>
    </location>
</feature>
<dbReference type="SMART" id="SM00248">
    <property type="entry name" value="ANK"/>
    <property type="match status" value="3"/>
</dbReference>
<dbReference type="OrthoDB" id="1925304at2759"/>
<keyword evidence="1" id="KW-0040">ANK repeat</keyword>
<feature type="repeat" description="ANK" evidence="1">
    <location>
        <begin position="304"/>
        <end position="336"/>
    </location>
</feature>
<feature type="transmembrane region" description="Helical" evidence="3">
    <location>
        <begin position="782"/>
        <end position="807"/>
    </location>
</feature>
<dbReference type="Pfam" id="PF13962">
    <property type="entry name" value="PGG"/>
    <property type="match status" value="1"/>
</dbReference>
<proteinExistence type="predicted"/>
<feature type="region of interest" description="Disordered" evidence="2">
    <location>
        <begin position="171"/>
        <end position="201"/>
    </location>
</feature>
<dbReference type="InterPro" id="IPR036770">
    <property type="entry name" value="Ankyrin_rpt-contain_sf"/>
</dbReference>
<dbReference type="Gene3D" id="1.25.40.20">
    <property type="entry name" value="Ankyrin repeat-containing domain"/>
    <property type="match status" value="1"/>
</dbReference>
<gene>
    <name evidence="5" type="ORF">LSAT_V11C100017790</name>
</gene>
<evidence type="ECO:0000256" key="1">
    <source>
        <dbReference type="PROSITE-ProRule" id="PRU00023"/>
    </source>
</evidence>
<comment type="caution">
    <text evidence="5">The sequence shown here is derived from an EMBL/GenBank/DDBJ whole genome shotgun (WGS) entry which is preliminary data.</text>
</comment>
<accession>A0A9R1WSE6</accession>
<protein>
    <recommendedName>
        <fullName evidence="4">PGG domain-containing protein</fullName>
    </recommendedName>
</protein>
<organism evidence="5 6">
    <name type="scientific">Lactuca sativa</name>
    <name type="common">Garden lettuce</name>
    <dbReference type="NCBI Taxonomy" id="4236"/>
    <lineage>
        <taxon>Eukaryota</taxon>
        <taxon>Viridiplantae</taxon>
        <taxon>Streptophyta</taxon>
        <taxon>Embryophyta</taxon>
        <taxon>Tracheophyta</taxon>
        <taxon>Spermatophyta</taxon>
        <taxon>Magnoliopsida</taxon>
        <taxon>eudicotyledons</taxon>
        <taxon>Gunneridae</taxon>
        <taxon>Pentapetalae</taxon>
        <taxon>asterids</taxon>
        <taxon>campanulids</taxon>
        <taxon>Asterales</taxon>
        <taxon>Asteraceae</taxon>
        <taxon>Cichorioideae</taxon>
        <taxon>Cichorieae</taxon>
        <taxon>Lactucinae</taxon>
        <taxon>Lactuca</taxon>
    </lineage>
</organism>
<dbReference type="AlphaFoldDB" id="A0A9R1WSE6"/>
<dbReference type="Pfam" id="PF12796">
    <property type="entry name" value="Ank_2"/>
    <property type="match status" value="1"/>
</dbReference>
<dbReference type="PANTHER" id="PTHR24177">
    <property type="entry name" value="CASKIN"/>
    <property type="match status" value="1"/>
</dbReference>
<dbReference type="SUPFAM" id="SSF48403">
    <property type="entry name" value="Ankyrin repeat"/>
    <property type="match status" value="1"/>
</dbReference>
<dbReference type="InterPro" id="IPR026961">
    <property type="entry name" value="PGG_dom"/>
</dbReference>
<dbReference type="GO" id="GO:0016020">
    <property type="term" value="C:membrane"/>
    <property type="evidence" value="ECO:0000318"/>
    <property type="project" value="GO_Central"/>
</dbReference>
<dbReference type="InterPro" id="IPR002110">
    <property type="entry name" value="Ankyrin_rpt"/>
</dbReference>
<keyword evidence="3" id="KW-0472">Membrane</keyword>
<feature type="transmembrane region" description="Helical" evidence="3">
    <location>
        <begin position="709"/>
        <end position="738"/>
    </location>
</feature>
<sequence>MAKSPSPAIVDEASATAAYPYPYTANVANFVSVKLSGHDKYQLWKTQMLCLIEGHGMLGFIDGTLEPPPETKPDNAQWWRRSDALLRGWILGSLSDDVLSSIIGLKTAKDVWVYLESSYGSLTPQSSSSVAVKGEIDGGEWKFDGGFMRSTAHSRSLPVPLRGMSQQIDLKGDSATPTVDSKINSRSRKSRGLESTVFPEDSWTGNSPKLLSMDLAEITDFLQEATTNINAYLPLYKAALRGDWDDAQHFIDQEPEAVTANINKYGFTALHIAVGTGKQGITFVQKLVEKTSPKLLLKMLTSSEKYTPLHIAAVVGNTVAVKILVNKNHKLLYAEDVDGLLPIHRALINSHKDTFLYLLGVTKANQYPYTFTGNMGVTLLSNVIFAGYFDIALDLISRYPDLATTIPSDNVDAPLMVIARKADAFESGCRLSFFDRLIYKYVPTKLVNLNLNKKQHKMDFLSSVLQEIGFLVWKAVGRIVPHITHIQKIKLVHNQAVALVKCLCHEISALNLESNSIYYSKPIIEAASNGAYEVVQEIADTFPQAIWYSDESGHFMIQLAILHRCEKVYNLTYQMSDHKHFHKTLKDSHNNNLLHLAGKLAPPHKLNLVSGAALQMQRELQWFKEVETFVHPKYKMEKNSFEQTPEMLFTKEHKKLVRDGEEWMKKTADSYTVTAGLITTIVFAAAITVPGGNNGDTGHPIYAKELSFLIFAVADAISLFTSTTSLLLFLSILTARYAEQDFLFTLPSRLIMGLATLFLSTSSMMIAFGASLYLLFGQGKDWILIPIAALSGLPITCFVTLQFPLLVELISCTYGRGLFGKQSDRPFY</sequence>
<dbReference type="Pfam" id="PF14223">
    <property type="entry name" value="Retrotran_gag_2"/>
    <property type="match status" value="1"/>
</dbReference>
<keyword evidence="6" id="KW-1185">Reference proteome</keyword>
<dbReference type="PANTHER" id="PTHR24177:SF435">
    <property type="entry name" value="ANKYRIN REPEAT-CONTAINING PROTEIN NPR4-LIKE"/>
    <property type="match status" value="1"/>
</dbReference>
<dbReference type="EMBL" id="NBSK02000001">
    <property type="protein sequence ID" value="KAJ0228015.1"/>
    <property type="molecule type" value="Genomic_DNA"/>
</dbReference>
<evidence type="ECO:0000256" key="2">
    <source>
        <dbReference type="SAM" id="MobiDB-lite"/>
    </source>
</evidence>
<evidence type="ECO:0000313" key="5">
    <source>
        <dbReference type="EMBL" id="KAJ0228015.1"/>
    </source>
</evidence>
<feature type="transmembrane region" description="Helical" evidence="3">
    <location>
        <begin position="750"/>
        <end position="776"/>
    </location>
</feature>
<evidence type="ECO:0000256" key="3">
    <source>
        <dbReference type="SAM" id="Phobius"/>
    </source>
</evidence>
<dbReference type="Proteomes" id="UP000235145">
    <property type="component" value="Unassembled WGS sequence"/>
</dbReference>
<feature type="domain" description="PGG" evidence="4">
    <location>
        <begin position="661"/>
        <end position="774"/>
    </location>
</feature>
<evidence type="ECO:0000259" key="4">
    <source>
        <dbReference type="Pfam" id="PF13962"/>
    </source>
</evidence>
<dbReference type="PROSITE" id="PS50088">
    <property type="entry name" value="ANK_REPEAT"/>
    <property type="match status" value="1"/>
</dbReference>
<feature type="transmembrane region" description="Helical" evidence="3">
    <location>
        <begin position="671"/>
        <end position="689"/>
    </location>
</feature>
<evidence type="ECO:0000313" key="6">
    <source>
        <dbReference type="Proteomes" id="UP000235145"/>
    </source>
</evidence>
<name>A0A9R1WSE6_LACSA</name>
<keyword evidence="3" id="KW-0812">Transmembrane</keyword>